<feature type="domain" description="Chitin-binding type-1" evidence="5">
    <location>
        <begin position="19"/>
        <end position="60"/>
    </location>
</feature>
<dbReference type="PROSITE" id="PS50941">
    <property type="entry name" value="CHIT_BIND_I_2"/>
    <property type="match status" value="2"/>
</dbReference>
<protein>
    <submittedName>
        <fullName evidence="6">Chitinase</fullName>
    </submittedName>
</protein>
<evidence type="ECO:0000256" key="2">
    <source>
        <dbReference type="ARBA" id="ARBA00023157"/>
    </source>
</evidence>
<feature type="disulfide bond" evidence="3">
    <location>
        <begin position="54"/>
        <end position="58"/>
    </location>
</feature>
<dbReference type="EMBL" id="AF479619">
    <property type="protein sequence ID" value="AAL77433.1"/>
    <property type="molecule type" value="Genomic_DNA"/>
</dbReference>
<reference evidence="6" key="1">
    <citation type="submission" date="2002-01" db="EMBL/GenBank/DDBJ databases">
        <title>Chitinase gene responsible for fungal resistance in Brassica juncea.</title>
        <authorList>
            <person name="Gowthaman R."/>
            <person name="Grover A."/>
        </authorList>
    </citation>
    <scope>NUCLEOTIDE SEQUENCE</scope>
</reference>
<feature type="non-terminal residue" evidence="6">
    <location>
        <position position="1"/>
    </location>
</feature>
<feature type="disulfide bond" evidence="3">
    <location>
        <begin position="93"/>
        <end position="107"/>
    </location>
</feature>
<dbReference type="PANTHER" id="PTHR47849:SF8">
    <property type="entry name" value="LECTIN"/>
    <property type="match status" value="1"/>
</dbReference>
<proteinExistence type="predicted"/>
<evidence type="ECO:0000256" key="3">
    <source>
        <dbReference type="PROSITE-ProRule" id="PRU00261"/>
    </source>
</evidence>
<feature type="signal peptide" evidence="4">
    <location>
        <begin position="1"/>
        <end position="20"/>
    </location>
</feature>
<name>Q8SA44_BRAJU</name>
<feature type="disulfide bond" evidence="3">
    <location>
        <begin position="88"/>
        <end position="100"/>
    </location>
</feature>
<evidence type="ECO:0000256" key="1">
    <source>
        <dbReference type="ARBA" id="ARBA00022669"/>
    </source>
</evidence>
<dbReference type="CAZy" id="GH19">
    <property type="family name" value="Glycoside Hydrolase Family 19"/>
</dbReference>
<evidence type="ECO:0000259" key="5">
    <source>
        <dbReference type="PROSITE" id="PS50941"/>
    </source>
</evidence>
<dbReference type="Pfam" id="PF00187">
    <property type="entry name" value="Chitin_bind_1"/>
    <property type="match status" value="2"/>
</dbReference>
<feature type="domain" description="Chitin-binding type-1" evidence="5">
    <location>
        <begin position="76"/>
        <end position="117"/>
    </location>
</feature>
<dbReference type="CAZy" id="CBM18">
    <property type="family name" value="Carbohydrate-Binding Module Family 18"/>
</dbReference>
<evidence type="ECO:0000256" key="4">
    <source>
        <dbReference type="SAM" id="SignalP"/>
    </source>
</evidence>
<dbReference type="InterPro" id="IPR036861">
    <property type="entry name" value="Endochitinase-like_sf"/>
</dbReference>
<keyword evidence="4" id="KW-0732">Signal</keyword>
<keyword evidence="1 3" id="KW-0147">Chitin-binding</keyword>
<feature type="disulfide bond" evidence="3">
    <location>
        <begin position="111"/>
        <end position="115"/>
    </location>
</feature>
<organism evidence="6">
    <name type="scientific">Brassica juncea</name>
    <name type="common">Indian mustard</name>
    <name type="synonym">Sinapis juncea</name>
    <dbReference type="NCBI Taxonomy" id="3707"/>
    <lineage>
        <taxon>Eukaryota</taxon>
        <taxon>Viridiplantae</taxon>
        <taxon>Streptophyta</taxon>
        <taxon>Embryophyta</taxon>
        <taxon>Tracheophyta</taxon>
        <taxon>Spermatophyta</taxon>
        <taxon>Magnoliopsida</taxon>
        <taxon>eudicotyledons</taxon>
        <taxon>Gunneridae</taxon>
        <taxon>Pentapetalae</taxon>
        <taxon>rosids</taxon>
        <taxon>malvids</taxon>
        <taxon>Brassicales</taxon>
        <taxon>Brassicaceae</taxon>
        <taxon>Brassiceae</taxon>
        <taxon>Brassica</taxon>
    </lineage>
</organism>
<sequence length="167" mass="17998">KTYLLLFLIFSLLLSFSSRGQCGHQAGRALFPNSLRCSEAGWCGDTEPYCGSGCQSQCNPGPYPHTPPTPPSPTPTEQCGHQAKGALCLNGLCRSKDGYCGTTEPYCGRGCQSECTPPSPTPPSPTRDISHMISRYTVYYDLLLNASDTDSCADRGFFTYDAFITAA</sequence>
<comment type="caution">
    <text evidence="3">Lacks conserved residue(s) required for the propagation of feature annotation.</text>
</comment>
<feature type="chain" id="PRO_5004313216" evidence="4">
    <location>
        <begin position="21"/>
        <end position="167"/>
    </location>
</feature>
<dbReference type="Gene3D" id="3.30.60.10">
    <property type="entry name" value="Endochitinase-like"/>
    <property type="match status" value="2"/>
</dbReference>
<dbReference type="PANTHER" id="PTHR47849">
    <property type="entry name" value="CHITIN-BINDING LECTIN 1"/>
    <property type="match status" value="1"/>
</dbReference>
<dbReference type="GO" id="GO:0008061">
    <property type="term" value="F:chitin binding"/>
    <property type="evidence" value="ECO:0007669"/>
    <property type="project" value="UniProtKB-UniRule"/>
</dbReference>
<dbReference type="InterPro" id="IPR001002">
    <property type="entry name" value="Chitin-bd_1"/>
</dbReference>
<evidence type="ECO:0000313" key="6">
    <source>
        <dbReference type="EMBL" id="AAL77433.1"/>
    </source>
</evidence>
<dbReference type="SUPFAM" id="SSF57016">
    <property type="entry name" value="Plant lectins/antimicrobial peptides"/>
    <property type="match status" value="2"/>
</dbReference>
<keyword evidence="2 3" id="KW-1015">Disulfide bond</keyword>
<dbReference type="AlphaFoldDB" id="Q8SA44"/>
<feature type="disulfide bond" evidence="3">
    <location>
        <begin position="22"/>
        <end position="37"/>
    </location>
</feature>
<dbReference type="SMART" id="SM00270">
    <property type="entry name" value="ChtBD1"/>
    <property type="match status" value="2"/>
</dbReference>
<accession>Q8SA44</accession>
<feature type="non-terminal residue" evidence="6">
    <location>
        <position position="167"/>
    </location>
</feature>